<accession>A0ABP1FRP2</accession>
<dbReference type="InterPro" id="IPR029058">
    <property type="entry name" value="AB_hydrolase_fold"/>
</dbReference>
<dbReference type="EMBL" id="CAXHTA020000004">
    <property type="protein sequence ID" value="CAL5220813.1"/>
    <property type="molecule type" value="Genomic_DNA"/>
</dbReference>
<evidence type="ECO:0000313" key="3">
    <source>
        <dbReference type="Proteomes" id="UP001497392"/>
    </source>
</evidence>
<dbReference type="Gene3D" id="3.40.50.1820">
    <property type="entry name" value="alpha/beta hydrolase"/>
    <property type="match status" value="1"/>
</dbReference>
<dbReference type="SUPFAM" id="SSF53474">
    <property type="entry name" value="alpha/beta-Hydrolases"/>
    <property type="match status" value="1"/>
</dbReference>
<dbReference type="Proteomes" id="UP001497392">
    <property type="component" value="Unassembled WGS sequence"/>
</dbReference>
<feature type="compositionally biased region" description="Polar residues" evidence="1">
    <location>
        <begin position="27"/>
        <end position="46"/>
    </location>
</feature>
<organism evidence="2 3">
    <name type="scientific">Coccomyxa viridis</name>
    <dbReference type="NCBI Taxonomy" id="1274662"/>
    <lineage>
        <taxon>Eukaryota</taxon>
        <taxon>Viridiplantae</taxon>
        <taxon>Chlorophyta</taxon>
        <taxon>core chlorophytes</taxon>
        <taxon>Trebouxiophyceae</taxon>
        <taxon>Trebouxiophyceae incertae sedis</taxon>
        <taxon>Coccomyxaceae</taxon>
        <taxon>Coccomyxa</taxon>
    </lineage>
</organism>
<feature type="region of interest" description="Disordered" evidence="1">
    <location>
        <begin position="27"/>
        <end position="69"/>
    </location>
</feature>
<gene>
    <name evidence="2" type="primary">g2889</name>
    <name evidence="2" type="ORF">VP750_LOCUS2472</name>
</gene>
<dbReference type="PANTHER" id="PTHR35128">
    <property type="entry name" value="SECRETION-REGULATING GUANINE NUCLEOTIDE EXCHANGE FACTOR"/>
    <property type="match status" value="1"/>
</dbReference>
<protein>
    <submittedName>
        <fullName evidence="2">G2889 protein</fullName>
    </submittedName>
</protein>
<feature type="compositionally biased region" description="Low complexity" evidence="1">
    <location>
        <begin position="47"/>
        <end position="59"/>
    </location>
</feature>
<keyword evidence="3" id="KW-1185">Reference proteome</keyword>
<evidence type="ECO:0000313" key="2">
    <source>
        <dbReference type="EMBL" id="CAL5220813.1"/>
    </source>
</evidence>
<proteinExistence type="predicted"/>
<name>A0ABP1FRP2_9CHLO</name>
<comment type="caution">
    <text evidence="2">The sequence shown here is derived from an EMBL/GenBank/DDBJ whole genome shotgun (WGS) entry which is preliminary data.</text>
</comment>
<dbReference type="PANTHER" id="PTHR35128:SF1">
    <property type="entry name" value="SECRETION-REGULATING GUANINE NUCLEOTIDE EXCHANGE FACTOR"/>
    <property type="match status" value="1"/>
</dbReference>
<sequence>MCHAPEGVPAYGKKNTDITASSETFCKSSSLTSGSTKFRRQWSGNAPSSPSPQLTLSSSGRRDSASLRCPAGQKKRDWGMVLTKLVSLCFLTSAAVIFVNVLTGRHQELANEVSSVLHQSFTRSTYEIHDPQVMEVRHEEIEGMEVVLVRSRAPRGVLLVFHGCMRRPTDWWHYEPTCVTCIGMPEELAISKAALARSFDVLALTPKEKMYRCWDTEWPDQSEDVPRVIDVWNTLAARDYGYAQLPRYALGVSAGGAMALVLAKFFPLQGVCSQIMGIRPSLLVLSKNATMPDGTRVRYPPTFFVQMARDVAMADWIALDADKLKSQGVFTKQRSVMPSTLTPTFFSDRITSIDNVTSAAIYHALQGANLLDLHNKLQADPRPSAPRWRQVLLENVPAVRGLSFEADTSPIHEVLNVAWAGHEVVSDYMDEMFEFFARPGPDEAQLQPMMGMTLPKSMRGAGTWREDRGLAGL</sequence>
<reference evidence="2 3" key="1">
    <citation type="submission" date="2024-06" db="EMBL/GenBank/DDBJ databases">
        <authorList>
            <person name="Kraege A."/>
            <person name="Thomma B."/>
        </authorList>
    </citation>
    <scope>NUCLEOTIDE SEQUENCE [LARGE SCALE GENOMIC DNA]</scope>
</reference>
<evidence type="ECO:0000256" key="1">
    <source>
        <dbReference type="SAM" id="MobiDB-lite"/>
    </source>
</evidence>